<evidence type="ECO:0000313" key="4">
    <source>
        <dbReference type="Proteomes" id="UP001597373"/>
    </source>
</evidence>
<sequence>MVPSTPTVSDAPAPEETREARASFGELSHPARTGEASSGEDKAAAVRGRPWLVMQRVDDPDPVRASVQAGEDLRNGANGLSIVFAGAPNAFGFGIPSSADGLRAALRDLPLREVNLRIDVHPQSRASIDWLAKILQEEQVDPSGVHLSFGVDPASLFVGTGQLRMSLEALEASLPQSLGGFFALSLPGVLLESDSRVYHNAGASEAQELGITLASVASHLKMFEDARQPVVYGLPHLGFAVSVDQNILASVAKLRALRRLWADLLAEYGVEPTPIPIHAETSFRMLSARDPQTNIIRNTMAAFAAAAGGATSITVLPHTLAVGLPDAAARRTALNTSLVQSIEVAAQDLVSASSEALSTLVDRFCEGAREEFRRIEADGGILRSIHSGSLQKRIAEARQQQIERRSAIVGSTVHAAAQAALSDALPEICAQIAPDAAVTCEPLLPQLLESLAAGSPAA</sequence>
<protein>
    <submittedName>
        <fullName evidence="3">Methylmalonyl-CoA mutase family protein</fullName>
    </submittedName>
</protein>
<accession>A0ABW5DFL0</accession>
<reference evidence="4" key="1">
    <citation type="journal article" date="2019" name="Int. J. Syst. Evol. Microbiol.">
        <title>The Global Catalogue of Microorganisms (GCM) 10K type strain sequencing project: providing services to taxonomists for standard genome sequencing and annotation.</title>
        <authorList>
            <consortium name="The Broad Institute Genomics Platform"/>
            <consortium name="The Broad Institute Genome Sequencing Center for Infectious Disease"/>
            <person name="Wu L."/>
            <person name="Ma J."/>
        </authorList>
    </citation>
    <scope>NUCLEOTIDE SEQUENCE [LARGE SCALE GENOMIC DNA]</scope>
    <source>
        <strain evidence="4">KCTC 23707</strain>
    </source>
</reference>
<name>A0ABW5DFL0_9HYPH</name>
<dbReference type="PANTHER" id="PTHR48101:SF4">
    <property type="entry name" value="METHYLMALONYL-COA MUTASE, MITOCHONDRIAL"/>
    <property type="match status" value="1"/>
</dbReference>
<gene>
    <name evidence="3" type="ORF">ACFSMZ_09015</name>
</gene>
<evidence type="ECO:0000313" key="3">
    <source>
        <dbReference type="EMBL" id="MFD2259903.1"/>
    </source>
</evidence>
<dbReference type="Gene3D" id="3.20.20.240">
    <property type="entry name" value="Methylmalonyl-CoA mutase"/>
    <property type="match status" value="1"/>
</dbReference>
<dbReference type="InterPro" id="IPR006099">
    <property type="entry name" value="MeMalonylCoA_mutase_a/b_cat"/>
</dbReference>
<comment type="caution">
    <text evidence="3">The sequence shown here is derived from an EMBL/GenBank/DDBJ whole genome shotgun (WGS) entry which is preliminary data.</text>
</comment>
<evidence type="ECO:0000259" key="2">
    <source>
        <dbReference type="Pfam" id="PF01642"/>
    </source>
</evidence>
<keyword evidence="4" id="KW-1185">Reference proteome</keyword>
<dbReference type="EMBL" id="JBHUIR010000029">
    <property type="protein sequence ID" value="MFD2259903.1"/>
    <property type="molecule type" value="Genomic_DNA"/>
</dbReference>
<dbReference type="Proteomes" id="UP001597373">
    <property type="component" value="Unassembled WGS sequence"/>
</dbReference>
<feature type="region of interest" description="Disordered" evidence="1">
    <location>
        <begin position="1"/>
        <end position="47"/>
    </location>
</feature>
<feature type="domain" description="Methylmalonyl-CoA mutase alpha/beta chain catalytic" evidence="2">
    <location>
        <begin position="47"/>
        <end position="414"/>
    </location>
</feature>
<dbReference type="SUPFAM" id="SSF51703">
    <property type="entry name" value="Cobalamin (vitamin B12)-dependent enzymes"/>
    <property type="match status" value="1"/>
</dbReference>
<organism evidence="3 4">
    <name type="scientific">Chelativorans composti</name>
    <dbReference type="NCBI Taxonomy" id="768533"/>
    <lineage>
        <taxon>Bacteria</taxon>
        <taxon>Pseudomonadati</taxon>
        <taxon>Pseudomonadota</taxon>
        <taxon>Alphaproteobacteria</taxon>
        <taxon>Hyphomicrobiales</taxon>
        <taxon>Phyllobacteriaceae</taxon>
        <taxon>Chelativorans</taxon>
    </lineage>
</organism>
<proteinExistence type="predicted"/>
<dbReference type="InterPro" id="IPR016176">
    <property type="entry name" value="Cbl-dep_enz_cat"/>
</dbReference>
<evidence type="ECO:0000256" key="1">
    <source>
        <dbReference type="SAM" id="MobiDB-lite"/>
    </source>
</evidence>
<dbReference type="RefSeq" id="WP_345097653.1">
    <property type="nucleotide sequence ID" value="NZ_BAABGS010000008.1"/>
</dbReference>
<dbReference type="Pfam" id="PF01642">
    <property type="entry name" value="MM_CoA_mutase"/>
    <property type="match status" value="1"/>
</dbReference>
<dbReference type="PANTHER" id="PTHR48101">
    <property type="entry name" value="METHYLMALONYL-COA MUTASE, MITOCHONDRIAL-RELATED"/>
    <property type="match status" value="1"/>
</dbReference>